<feature type="region of interest" description="Disordered" evidence="2">
    <location>
        <begin position="1"/>
        <end position="56"/>
    </location>
</feature>
<evidence type="ECO:0000256" key="1">
    <source>
        <dbReference type="SAM" id="Coils"/>
    </source>
</evidence>
<organism evidence="4">
    <name type="scientific">Albugo laibachii Nc14</name>
    <dbReference type="NCBI Taxonomy" id="890382"/>
    <lineage>
        <taxon>Eukaryota</taxon>
        <taxon>Sar</taxon>
        <taxon>Stramenopiles</taxon>
        <taxon>Oomycota</taxon>
        <taxon>Peronosporomycetes</taxon>
        <taxon>Albuginales</taxon>
        <taxon>Albuginaceae</taxon>
        <taxon>Albugo</taxon>
    </lineage>
</organism>
<feature type="region of interest" description="Disordered" evidence="2">
    <location>
        <begin position="652"/>
        <end position="674"/>
    </location>
</feature>
<reference evidence="4" key="2">
    <citation type="submission" date="2011-02" db="EMBL/GenBank/DDBJ databases">
        <authorList>
            <person name="MacLean D."/>
        </authorList>
    </citation>
    <scope>NUCLEOTIDE SEQUENCE</scope>
</reference>
<dbReference type="InterPro" id="IPR008984">
    <property type="entry name" value="SMAD_FHA_dom_sf"/>
</dbReference>
<feature type="compositionally biased region" description="Basic and acidic residues" evidence="2">
    <location>
        <begin position="13"/>
        <end position="30"/>
    </location>
</feature>
<reference evidence="4" key="1">
    <citation type="journal article" date="2011" name="PLoS Biol.">
        <title>Gene gain and loss during evolution of obligate parasitism in the white rust pathogen of Arabidopsis thaliana.</title>
        <authorList>
            <person name="Kemen E."/>
            <person name="Gardiner A."/>
            <person name="Schultz-Larsen T."/>
            <person name="Kemen A.C."/>
            <person name="Balmuth A.L."/>
            <person name="Robert-Seilaniantz A."/>
            <person name="Bailey K."/>
            <person name="Holub E."/>
            <person name="Studholme D.J."/>
            <person name="Maclean D."/>
            <person name="Jones J.D."/>
        </authorList>
    </citation>
    <scope>NUCLEOTIDE SEQUENCE</scope>
</reference>
<dbReference type="EMBL" id="FR824104">
    <property type="protein sequence ID" value="CCA18902.1"/>
    <property type="molecule type" value="Genomic_DNA"/>
</dbReference>
<feature type="compositionally biased region" description="Acidic residues" evidence="2">
    <location>
        <begin position="655"/>
        <end position="666"/>
    </location>
</feature>
<proteinExistence type="predicted"/>
<dbReference type="SUPFAM" id="SSF49879">
    <property type="entry name" value="SMAD/FHA domain"/>
    <property type="match status" value="1"/>
</dbReference>
<dbReference type="AlphaFoldDB" id="F0WCI5"/>
<dbReference type="PROSITE" id="PS50006">
    <property type="entry name" value="FHA_DOMAIN"/>
    <property type="match status" value="1"/>
</dbReference>
<dbReference type="SMART" id="SM00240">
    <property type="entry name" value="FHA"/>
    <property type="match status" value="1"/>
</dbReference>
<dbReference type="Pfam" id="PF00498">
    <property type="entry name" value="FHA"/>
    <property type="match status" value="1"/>
</dbReference>
<dbReference type="InterPro" id="IPR000253">
    <property type="entry name" value="FHA_dom"/>
</dbReference>
<gene>
    <name evidence="4" type="primary">AlNc14C59G4365</name>
    <name evidence="4" type="ORF">ALNC14_050450</name>
</gene>
<protein>
    <submittedName>
        <fullName evidence="4">Uncharacterized protein AlNc14C59G4365</fullName>
    </submittedName>
</protein>
<dbReference type="Gene3D" id="2.60.200.20">
    <property type="match status" value="1"/>
</dbReference>
<evidence type="ECO:0000259" key="3">
    <source>
        <dbReference type="PROSITE" id="PS50006"/>
    </source>
</evidence>
<accession>F0WCI5</accession>
<evidence type="ECO:0000313" key="4">
    <source>
        <dbReference type="EMBL" id="CCA18902.1"/>
    </source>
</evidence>
<dbReference type="PANTHER" id="PTHR23308">
    <property type="entry name" value="NUCLEAR INHIBITOR OF PROTEIN PHOSPHATASE-1"/>
    <property type="match status" value="1"/>
</dbReference>
<dbReference type="InterPro" id="IPR050923">
    <property type="entry name" value="Cell_Proc_Reg/RNA_Proc"/>
</dbReference>
<name>F0WCI5_9STRA</name>
<dbReference type="HOGENOM" id="CLU_344012_0_0_1"/>
<keyword evidence="1" id="KW-0175">Coiled coil</keyword>
<feature type="domain" description="FHA" evidence="3">
    <location>
        <begin position="731"/>
        <end position="794"/>
    </location>
</feature>
<feature type="compositionally biased region" description="Polar residues" evidence="2">
    <location>
        <begin position="1"/>
        <end position="11"/>
    </location>
</feature>
<evidence type="ECO:0000256" key="2">
    <source>
        <dbReference type="SAM" id="MobiDB-lite"/>
    </source>
</evidence>
<feature type="coiled-coil region" evidence="1">
    <location>
        <begin position="132"/>
        <end position="176"/>
    </location>
</feature>
<sequence length="823" mass="92985">MSEVEYSTSSADIGDRTHDPQKSKENEILESKTNNSSNSEEDEESGSAEDRVVKSKLPAYAHQNVKKQREADKTFSLSLQVIKLKEEIKKCKVQLEALAPVPGLDRNAVEAVLLEADGVDHDLRDVKIVHQAKQLRQLKQAIQKEQRGARNALNSMKSMEVEKARMERELEAAQLQIKKFKSPVDCTTPKNGSEPNYNNHGGLALHTSSKRTVSPHGANQRNFTTWRTKYDDLKIRNDKLLCDMKKLHRALTQEMGVDASTPLVDLLKVYGPNQSTGSVIGDGGKRTRSQQIIVLKAKVKELKLKCALERRRASSISSHPESTNLSEESLASMDAKVVSEIYKQQEHKQKQLDQLIIDNEQYRIRVEHLTGKIKASQSRTHILEQERKENKAKIQALVEKSDTDDKLIDALHAQVLLWKQRTEKAKRAHASDGNNVSVTETIFPSLRSSQSSGVDRRKSIKLHESGKSEISSKQVELAIPVSETARYRQLHVENERLLCVIRELKKQVIQNDNFRSPAIETESCIPRPKKIQECSDIHATKAIEKMRKRFCKNLEAMDLENAKLPEHKRTLSENSLDEGGAQAMKIYTQQGHRIQEAEAKCERHQVLPDGAAHDCDLHQVVLLKKRDLTNGNLEVTNTSNAANKAYNVHWGKPDEENEASEGENQEPIEKPNFGLSGALAKDRVTGNTVNGVVMKWSEPINAGIPQCRWRLYVFKGEASIATLHIYSKSAFLVGRDKTVADILTEHSSCSKQHAVIQFRLFQKENKTGTYISEVRPYILDLQSTNGTFLNGERIESSRYIELREKDLLRFGESTREYVLLRAS</sequence>